<dbReference type="GO" id="GO:0022857">
    <property type="term" value="F:transmembrane transporter activity"/>
    <property type="evidence" value="ECO:0007669"/>
    <property type="project" value="InterPro"/>
</dbReference>
<dbReference type="PROSITE" id="PS50893">
    <property type="entry name" value="ABC_TRANSPORTER_2"/>
    <property type="match status" value="1"/>
</dbReference>
<gene>
    <name evidence="10" type="ORF">AWB82_06556</name>
</gene>
<dbReference type="InterPro" id="IPR003439">
    <property type="entry name" value="ABC_transporter-like_ATP-bd"/>
</dbReference>
<keyword evidence="7" id="KW-1278">Translocase</keyword>
<name>A0A158DBX5_9BURK</name>
<dbReference type="SUPFAM" id="SSF52540">
    <property type="entry name" value="P-loop containing nucleoside triphosphate hydrolases"/>
    <property type="match status" value="1"/>
</dbReference>
<dbReference type="Pfam" id="PF00005">
    <property type="entry name" value="ABC_tran"/>
    <property type="match status" value="1"/>
</dbReference>
<evidence type="ECO:0000256" key="6">
    <source>
        <dbReference type="ARBA" id="ARBA00022840"/>
    </source>
</evidence>
<proteinExistence type="predicted"/>
<keyword evidence="2" id="KW-1003">Cell membrane</keyword>
<dbReference type="AlphaFoldDB" id="A0A158DBX5"/>
<evidence type="ECO:0000256" key="8">
    <source>
        <dbReference type="ARBA" id="ARBA00023136"/>
    </source>
</evidence>
<dbReference type="RefSeq" id="WP_086973471.1">
    <property type="nucleotide sequence ID" value="NZ_FCOJ02000079.1"/>
</dbReference>
<keyword evidence="11" id="KW-1185">Reference proteome</keyword>
<reference evidence="10" key="1">
    <citation type="submission" date="2016-01" db="EMBL/GenBank/DDBJ databases">
        <authorList>
            <person name="Peeters C."/>
        </authorList>
    </citation>
    <scope>NUCLEOTIDE SEQUENCE [LARGE SCALE GENOMIC DNA]</scope>
    <source>
        <strain evidence="10">LMG 29325</strain>
    </source>
</reference>
<keyword evidence="3" id="KW-0997">Cell inner membrane</keyword>
<sequence length="209" mass="22667">MLSARQLDVMRGRRTIVAGVDLCVDDGAALLIHGANGSGKSSLIAALAGLLPPAAGDVSWRGVNVRDDPARFRFDLAYLGHADGFNGELTVAENLRFAALLGANAARMNERMNETLDRAGVLPLMHTRLNRLSQGQRRRVALARLVLTHKPLWLLDEPTEAIDEAGALWFAACIDDHLRENGTLVATTHRPLPVDAARTRHLCLERSAA</sequence>
<evidence type="ECO:0000256" key="3">
    <source>
        <dbReference type="ARBA" id="ARBA00022519"/>
    </source>
</evidence>
<dbReference type="GO" id="GO:0016887">
    <property type="term" value="F:ATP hydrolysis activity"/>
    <property type="evidence" value="ECO:0007669"/>
    <property type="project" value="InterPro"/>
</dbReference>
<dbReference type="SMART" id="SM00382">
    <property type="entry name" value="AAA"/>
    <property type="match status" value="1"/>
</dbReference>
<protein>
    <submittedName>
        <fullName evidence="10">ABC transporter-like protein</fullName>
    </submittedName>
</protein>
<dbReference type="InterPro" id="IPR003593">
    <property type="entry name" value="AAA+_ATPase"/>
</dbReference>
<accession>A0A158DBX5</accession>
<keyword evidence="4" id="KW-0547">Nucleotide-binding</keyword>
<evidence type="ECO:0000256" key="2">
    <source>
        <dbReference type="ARBA" id="ARBA00022475"/>
    </source>
</evidence>
<dbReference type="OrthoDB" id="9800654at2"/>
<keyword evidence="6" id="KW-0067">ATP-binding</keyword>
<evidence type="ECO:0000259" key="9">
    <source>
        <dbReference type="PROSITE" id="PS50893"/>
    </source>
</evidence>
<dbReference type="STRING" id="1777143.AWB82_06556"/>
<evidence type="ECO:0000256" key="5">
    <source>
        <dbReference type="ARBA" id="ARBA00022748"/>
    </source>
</evidence>
<comment type="caution">
    <text evidence="10">The sequence shown here is derived from an EMBL/GenBank/DDBJ whole genome shotgun (WGS) entry which is preliminary data.</text>
</comment>
<dbReference type="NCBIfam" id="NF010061">
    <property type="entry name" value="PRK13538.1"/>
    <property type="match status" value="1"/>
</dbReference>
<evidence type="ECO:0000256" key="7">
    <source>
        <dbReference type="ARBA" id="ARBA00022967"/>
    </source>
</evidence>
<evidence type="ECO:0000256" key="1">
    <source>
        <dbReference type="ARBA" id="ARBA00022448"/>
    </source>
</evidence>
<dbReference type="InterPro" id="IPR027417">
    <property type="entry name" value="P-loop_NTPase"/>
</dbReference>
<dbReference type="PANTHER" id="PTHR43499:SF1">
    <property type="entry name" value="ABC TRANSPORTER I FAMILY MEMBER 1"/>
    <property type="match status" value="1"/>
</dbReference>
<dbReference type="EMBL" id="FCOJ02000079">
    <property type="protein sequence ID" value="SAK92058.1"/>
    <property type="molecule type" value="Genomic_DNA"/>
</dbReference>
<dbReference type="NCBIfam" id="TIGR01189">
    <property type="entry name" value="ccmA"/>
    <property type="match status" value="1"/>
</dbReference>
<keyword evidence="1" id="KW-0813">Transport</keyword>
<organism evidence="10 11">
    <name type="scientific">Caballeronia glebae</name>
    <dbReference type="NCBI Taxonomy" id="1777143"/>
    <lineage>
        <taxon>Bacteria</taxon>
        <taxon>Pseudomonadati</taxon>
        <taxon>Pseudomonadota</taxon>
        <taxon>Betaproteobacteria</taxon>
        <taxon>Burkholderiales</taxon>
        <taxon>Burkholderiaceae</taxon>
        <taxon>Caballeronia</taxon>
    </lineage>
</organism>
<evidence type="ECO:0000313" key="10">
    <source>
        <dbReference type="EMBL" id="SAK92058.1"/>
    </source>
</evidence>
<dbReference type="GO" id="GO:0017004">
    <property type="term" value="P:cytochrome complex assembly"/>
    <property type="evidence" value="ECO:0007669"/>
    <property type="project" value="UniProtKB-KW"/>
</dbReference>
<evidence type="ECO:0000256" key="4">
    <source>
        <dbReference type="ARBA" id="ARBA00022741"/>
    </source>
</evidence>
<dbReference type="Gene3D" id="3.40.50.300">
    <property type="entry name" value="P-loop containing nucleotide triphosphate hydrolases"/>
    <property type="match status" value="1"/>
</dbReference>
<evidence type="ECO:0000313" key="11">
    <source>
        <dbReference type="Proteomes" id="UP000054596"/>
    </source>
</evidence>
<keyword evidence="8" id="KW-0472">Membrane</keyword>
<dbReference type="InterPro" id="IPR005895">
    <property type="entry name" value="ABC_transptr_haem_export_CcmA"/>
</dbReference>
<dbReference type="InterPro" id="IPR017871">
    <property type="entry name" value="ABC_transporter-like_CS"/>
</dbReference>
<keyword evidence="5" id="KW-0201">Cytochrome c-type biogenesis</keyword>
<feature type="domain" description="ABC transporter" evidence="9">
    <location>
        <begin position="2"/>
        <end position="209"/>
    </location>
</feature>
<dbReference type="GO" id="GO:0005524">
    <property type="term" value="F:ATP binding"/>
    <property type="evidence" value="ECO:0007669"/>
    <property type="project" value="UniProtKB-KW"/>
</dbReference>
<dbReference type="Proteomes" id="UP000054596">
    <property type="component" value="Unassembled WGS sequence"/>
</dbReference>
<dbReference type="PROSITE" id="PS00211">
    <property type="entry name" value="ABC_TRANSPORTER_1"/>
    <property type="match status" value="1"/>
</dbReference>
<dbReference type="PANTHER" id="PTHR43499">
    <property type="entry name" value="ABC TRANSPORTER I FAMILY MEMBER 1"/>
    <property type="match status" value="1"/>
</dbReference>